<protein>
    <recommendedName>
        <fullName evidence="5">DUF3447 domain-containing protein</fullName>
    </recommendedName>
</protein>
<keyword evidence="4" id="KW-1185">Reference proteome</keyword>
<organism evidence="3 4">
    <name type="scientific">Tritrichomonas musculus</name>
    <dbReference type="NCBI Taxonomy" id="1915356"/>
    <lineage>
        <taxon>Eukaryota</taxon>
        <taxon>Metamonada</taxon>
        <taxon>Parabasalia</taxon>
        <taxon>Tritrichomonadida</taxon>
        <taxon>Tritrichomonadidae</taxon>
        <taxon>Tritrichomonas</taxon>
    </lineage>
</organism>
<evidence type="ECO:0000256" key="1">
    <source>
        <dbReference type="ARBA" id="ARBA00022737"/>
    </source>
</evidence>
<dbReference type="Pfam" id="PF12796">
    <property type="entry name" value="Ank_2"/>
    <property type="match status" value="1"/>
</dbReference>
<dbReference type="EMBL" id="JAPFFF010000058">
    <property type="protein sequence ID" value="KAK8837743.1"/>
    <property type="molecule type" value="Genomic_DNA"/>
</dbReference>
<dbReference type="PANTHER" id="PTHR24198">
    <property type="entry name" value="ANKYRIN REPEAT AND PROTEIN KINASE DOMAIN-CONTAINING PROTEIN"/>
    <property type="match status" value="1"/>
</dbReference>
<keyword evidence="2" id="KW-0040">ANK repeat</keyword>
<evidence type="ECO:0000256" key="2">
    <source>
        <dbReference type="ARBA" id="ARBA00023043"/>
    </source>
</evidence>
<dbReference type="SUPFAM" id="SSF48403">
    <property type="entry name" value="Ankyrin repeat"/>
    <property type="match status" value="2"/>
</dbReference>
<gene>
    <name evidence="3" type="ORF">M9Y10_036278</name>
</gene>
<dbReference type="PANTHER" id="PTHR24198:SF165">
    <property type="entry name" value="ANKYRIN REPEAT-CONTAINING PROTEIN-RELATED"/>
    <property type="match status" value="1"/>
</dbReference>
<dbReference type="Proteomes" id="UP001470230">
    <property type="component" value="Unassembled WGS sequence"/>
</dbReference>
<reference evidence="3 4" key="1">
    <citation type="submission" date="2024-04" db="EMBL/GenBank/DDBJ databases">
        <title>Tritrichomonas musculus Genome.</title>
        <authorList>
            <person name="Alves-Ferreira E."/>
            <person name="Grigg M."/>
            <person name="Lorenzi H."/>
            <person name="Galac M."/>
        </authorList>
    </citation>
    <scope>NUCLEOTIDE SEQUENCE [LARGE SCALE GENOMIC DNA]</scope>
    <source>
        <strain evidence="3 4">EAF2021</strain>
    </source>
</reference>
<evidence type="ECO:0000313" key="4">
    <source>
        <dbReference type="Proteomes" id="UP001470230"/>
    </source>
</evidence>
<keyword evidence="1" id="KW-0677">Repeat</keyword>
<dbReference type="SMART" id="SM00248">
    <property type="entry name" value="ANK"/>
    <property type="match status" value="5"/>
</dbReference>
<evidence type="ECO:0008006" key="5">
    <source>
        <dbReference type="Google" id="ProtNLM"/>
    </source>
</evidence>
<proteinExistence type="predicted"/>
<dbReference type="InterPro" id="IPR002110">
    <property type="entry name" value="Ankyrin_rpt"/>
</dbReference>
<accession>A0ABR2GUY9</accession>
<sequence length="622" mass="71965">MLQNTNLFDKITPKWQARINRCFDITRILANKSPEKAEIMYVQLKDSIYAHLQSRLEAFIFVFTNICFVWPSYIPQAVQIYKFFDNSQSNENVFGKAKQIIYKQLFHWYFGDRFDDAFFFVLQIFLQCIEQQVFDMKEFISKLKKKFIKKSVFCNQLSMIALYFSPEIEKEDIQFFQETRKYIQQCQIRRILSPKVYLILLDYEKYQRNNWEYLKKNRKIIPEMNYELFSSFYYDDIDKFIELIQKEQKTDNNKNGPVLNAILENPPFSVFTLFDNDIPYINAAAIFGAEKIFAYLYESGVSLHSICKNGATIDQCACICPKPAIISILEKENVSFANSLPSFAHCFDMEAVNHYMYLISKTKMGLTPTGTTPVNMSIMCCNSYLFRICLEKNPDIDLDDQYGMRPLDYSCQFGNIIFYKSLLLAGADISKANPAFYAANYGNSAILNSLLKNDSIDMDKLDEKHDVTPLKGAIMNSHYEVVKLLVNSRKVDLSRRFKSNLTYINFAASQNDIRILKLILENTHTSVASLAVSPLFNSIHFNCIQTTEYLLNNVEGINPNKLCQNADINALWLAVKGSCYDIVEMILEKDIVKLSSNEVVLAQDNQDSKMVEILGKYELSTS</sequence>
<evidence type="ECO:0000313" key="3">
    <source>
        <dbReference type="EMBL" id="KAK8837743.1"/>
    </source>
</evidence>
<comment type="caution">
    <text evidence="3">The sequence shown here is derived from an EMBL/GenBank/DDBJ whole genome shotgun (WGS) entry which is preliminary data.</text>
</comment>
<dbReference type="Gene3D" id="1.25.40.20">
    <property type="entry name" value="Ankyrin repeat-containing domain"/>
    <property type="match status" value="1"/>
</dbReference>
<dbReference type="InterPro" id="IPR036770">
    <property type="entry name" value="Ankyrin_rpt-contain_sf"/>
</dbReference>
<name>A0ABR2GUY9_9EUKA</name>